<evidence type="ECO:0000256" key="2">
    <source>
        <dbReference type="ARBA" id="ARBA00022643"/>
    </source>
</evidence>
<keyword evidence="2" id="KW-0288">FMN</keyword>
<protein>
    <submittedName>
        <fullName evidence="5">Nitroreductase</fullName>
    </submittedName>
</protein>
<evidence type="ECO:0000313" key="5">
    <source>
        <dbReference type="EMBL" id="SDF64627.1"/>
    </source>
</evidence>
<organism evidence="5 6">
    <name type="scientific">Klenkia brasiliensis</name>
    <dbReference type="NCBI Taxonomy" id="333142"/>
    <lineage>
        <taxon>Bacteria</taxon>
        <taxon>Bacillati</taxon>
        <taxon>Actinomycetota</taxon>
        <taxon>Actinomycetes</taxon>
        <taxon>Geodermatophilales</taxon>
        <taxon>Geodermatophilaceae</taxon>
        <taxon>Klenkia</taxon>
    </lineage>
</organism>
<dbReference type="Pfam" id="PF00881">
    <property type="entry name" value="Nitroreductase"/>
    <property type="match status" value="1"/>
</dbReference>
<feature type="domain" description="Nitroreductase" evidence="4">
    <location>
        <begin position="167"/>
        <end position="223"/>
    </location>
</feature>
<dbReference type="PANTHER" id="PTHR23026:SF90">
    <property type="entry name" value="IODOTYROSINE DEIODINASE 1"/>
    <property type="match status" value="1"/>
</dbReference>
<evidence type="ECO:0000256" key="1">
    <source>
        <dbReference type="ARBA" id="ARBA00022630"/>
    </source>
</evidence>
<dbReference type="EMBL" id="FNCF01000001">
    <property type="protein sequence ID" value="SDF64627.1"/>
    <property type="molecule type" value="Genomic_DNA"/>
</dbReference>
<proteinExistence type="predicted"/>
<name>A0A1G7MSE1_9ACTN</name>
<dbReference type="InterPro" id="IPR000415">
    <property type="entry name" value="Nitroreductase-like"/>
</dbReference>
<keyword evidence="6" id="KW-1185">Reference proteome</keyword>
<evidence type="ECO:0000259" key="4">
    <source>
        <dbReference type="Pfam" id="PF00881"/>
    </source>
</evidence>
<dbReference type="Proteomes" id="UP000198863">
    <property type="component" value="Unassembled WGS sequence"/>
</dbReference>
<evidence type="ECO:0000313" key="6">
    <source>
        <dbReference type="Proteomes" id="UP000198863"/>
    </source>
</evidence>
<accession>A0A1G7MSE1</accession>
<dbReference type="InterPro" id="IPR029479">
    <property type="entry name" value="Nitroreductase"/>
</dbReference>
<dbReference type="Gene3D" id="3.40.109.10">
    <property type="entry name" value="NADH Oxidase"/>
    <property type="match status" value="2"/>
</dbReference>
<dbReference type="AlphaFoldDB" id="A0A1G7MSE1"/>
<keyword evidence="1" id="KW-0285">Flavoprotein</keyword>
<dbReference type="InterPro" id="IPR050627">
    <property type="entry name" value="Nitroreductase/BluB"/>
</dbReference>
<dbReference type="PANTHER" id="PTHR23026">
    <property type="entry name" value="NADPH NITROREDUCTASE"/>
    <property type="match status" value="1"/>
</dbReference>
<dbReference type="CDD" id="cd02062">
    <property type="entry name" value="Nitro_FMN_reductase"/>
    <property type="match status" value="1"/>
</dbReference>
<evidence type="ECO:0000256" key="3">
    <source>
        <dbReference type="ARBA" id="ARBA00023002"/>
    </source>
</evidence>
<dbReference type="GO" id="GO:0016491">
    <property type="term" value="F:oxidoreductase activity"/>
    <property type="evidence" value="ECO:0007669"/>
    <property type="project" value="UniProtKB-KW"/>
</dbReference>
<gene>
    <name evidence="5" type="ORF">SAMN05660324_0765</name>
</gene>
<reference evidence="6" key="1">
    <citation type="submission" date="2016-10" db="EMBL/GenBank/DDBJ databases">
        <authorList>
            <person name="Varghese N."/>
            <person name="Submissions S."/>
        </authorList>
    </citation>
    <scope>NUCLEOTIDE SEQUENCE [LARGE SCALE GENOMIC DNA]</scope>
    <source>
        <strain evidence="6">DSM 44526</strain>
    </source>
</reference>
<sequence length="335" mass="37672">MPLHNSRRRQLIKRAAQAGRLGMYAVSDAARFWRGSSLSTFDSSRDQIHGRTLYFVHSIEKGLAQSRKWEPRRGTSAIRNLSDSLARCIELGYGTDSFAFDQGISVIQRYRERHEAADVDTQFLDKLLHPIVLAEERLRARAGAGTQRVTSELADEVVRDNFYSLFKRRVSIREFTGEPIDPNGVERSIQSALKTPSVCNRQAWSVFWCEDKQTIARILQHQRGFAYDVMPEILLTITCSNAFFISPVERNQGFVDGGLFSMSVLLGLEAEGLGAVPLNACLYRRDRREVVRILGADPADEIILFIAVGARPETSEIPVADRKPLAGTIKMVKND</sequence>
<dbReference type="OrthoDB" id="9811182at2"/>
<dbReference type="SUPFAM" id="SSF55469">
    <property type="entry name" value="FMN-dependent nitroreductase-like"/>
    <property type="match status" value="1"/>
</dbReference>
<keyword evidence="3" id="KW-0560">Oxidoreductase</keyword>